<dbReference type="PANTHER" id="PTHR45527:SF1">
    <property type="entry name" value="FATTY ACID SYNTHASE"/>
    <property type="match status" value="1"/>
</dbReference>
<dbReference type="SMART" id="SM00823">
    <property type="entry name" value="PKS_PP"/>
    <property type="match status" value="6"/>
</dbReference>
<evidence type="ECO:0000313" key="8">
    <source>
        <dbReference type="EMBL" id="MEN2990449.1"/>
    </source>
</evidence>
<evidence type="ECO:0000256" key="4">
    <source>
        <dbReference type="ARBA" id="ARBA00022737"/>
    </source>
</evidence>
<protein>
    <submittedName>
        <fullName evidence="8">Non-ribosomal peptide synthase/polyketide synthase</fullName>
    </submittedName>
</protein>
<feature type="domain" description="Carrier" evidence="7">
    <location>
        <begin position="4469"/>
        <end position="4543"/>
    </location>
</feature>
<feature type="domain" description="Carrier" evidence="7">
    <location>
        <begin position="3413"/>
        <end position="3497"/>
    </location>
</feature>
<dbReference type="PROSITE" id="PS00012">
    <property type="entry name" value="PHOSPHOPANTETHEINE"/>
    <property type="match status" value="4"/>
</dbReference>
<dbReference type="Pfam" id="PF08892">
    <property type="entry name" value="YqcI_YcgG"/>
    <property type="match status" value="1"/>
</dbReference>
<gene>
    <name evidence="8" type="ORF">WG926_19205</name>
</gene>
<dbReference type="InterPro" id="IPR023213">
    <property type="entry name" value="CAT-like_dom_sf"/>
</dbReference>
<feature type="domain" description="Carrier" evidence="7">
    <location>
        <begin position="5967"/>
        <end position="6041"/>
    </location>
</feature>
<dbReference type="Gene3D" id="1.10.1200.10">
    <property type="entry name" value="ACP-like"/>
    <property type="match status" value="6"/>
</dbReference>
<evidence type="ECO:0000256" key="3">
    <source>
        <dbReference type="ARBA" id="ARBA00022553"/>
    </source>
</evidence>
<dbReference type="Gene3D" id="3.40.50.980">
    <property type="match status" value="6"/>
</dbReference>
<dbReference type="InterPro" id="IPR009081">
    <property type="entry name" value="PP-bd_ACP"/>
</dbReference>
<accession>A0ABU9YNR6</accession>
<dbReference type="InterPro" id="IPR010071">
    <property type="entry name" value="AA_adenyl_dom"/>
</dbReference>
<dbReference type="CDD" id="cd17643">
    <property type="entry name" value="A_NRPS_Cytc1-like"/>
    <property type="match status" value="1"/>
</dbReference>
<dbReference type="Pfam" id="PF00668">
    <property type="entry name" value="Condensation"/>
    <property type="match status" value="8"/>
</dbReference>
<dbReference type="Pfam" id="PF00501">
    <property type="entry name" value="AMP-binding"/>
    <property type="match status" value="6"/>
</dbReference>
<keyword evidence="9" id="KW-1185">Reference proteome</keyword>
<dbReference type="InterPro" id="IPR020845">
    <property type="entry name" value="AMP-binding_CS"/>
</dbReference>
<dbReference type="NCBIfam" id="NF003417">
    <property type="entry name" value="PRK04813.1"/>
    <property type="match status" value="7"/>
</dbReference>
<dbReference type="SUPFAM" id="SSF56801">
    <property type="entry name" value="Acetyl-CoA synthetase-like"/>
    <property type="match status" value="6"/>
</dbReference>
<evidence type="ECO:0000259" key="7">
    <source>
        <dbReference type="PROSITE" id="PS50075"/>
    </source>
</evidence>
<dbReference type="PROSITE" id="PS50075">
    <property type="entry name" value="CARRIER"/>
    <property type="match status" value="6"/>
</dbReference>
<keyword evidence="3" id="KW-0597">Phosphoprotein</keyword>
<comment type="cofactor">
    <cofactor evidence="1">
        <name>pantetheine 4'-phosphate</name>
        <dbReference type="ChEBI" id="CHEBI:47942"/>
    </cofactor>
</comment>
<dbReference type="SUPFAM" id="SSF52777">
    <property type="entry name" value="CoA-dependent acyltransferases"/>
    <property type="match status" value="16"/>
</dbReference>
<keyword evidence="2" id="KW-0596">Phosphopantetheine</keyword>
<dbReference type="NCBIfam" id="NF004282">
    <property type="entry name" value="PRK05691.1"/>
    <property type="match status" value="8"/>
</dbReference>
<feature type="domain" description="Carrier" evidence="7">
    <location>
        <begin position="7022"/>
        <end position="7096"/>
    </location>
</feature>
<dbReference type="RefSeq" id="WP_345938060.1">
    <property type="nucleotide sequence ID" value="NZ_JBBKTW010000007.1"/>
</dbReference>
<dbReference type="Gene3D" id="3.30.300.30">
    <property type="match status" value="6"/>
</dbReference>
<dbReference type="Pfam" id="PF00550">
    <property type="entry name" value="PP-binding"/>
    <property type="match status" value="6"/>
</dbReference>
<feature type="domain" description="Carrier" evidence="7">
    <location>
        <begin position="841"/>
        <end position="915"/>
    </location>
</feature>
<dbReference type="Gene3D" id="3.40.50.12780">
    <property type="entry name" value="N-terminal domain of ligase-like"/>
    <property type="match status" value="3"/>
</dbReference>
<dbReference type="EMBL" id="JBBKTW010000007">
    <property type="protein sequence ID" value="MEN2990449.1"/>
    <property type="molecule type" value="Genomic_DNA"/>
</dbReference>
<evidence type="ECO:0000256" key="1">
    <source>
        <dbReference type="ARBA" id="ARBA00001957"/>
    </source>
</evidence>
<dbReference type="Gene3D" id="3.30.559.10">
    <property type="entry name" value="Chloramphenicol acetyltransferase-like domain"/>
    <property type="match status" value="8"/>
</dbReference>
<dbReference type="InterPro" id="IPR025110">
    <property type="entry name" value="AMP-bd_C"/>
</dbReference>
<proteinExistence type="predicted"/>
<dbReference type="InterPro" id="IPR040097">
    <property type="entry name" value="FAAL/FAAC"/>
</dbReference>
<dbReference type="InterPro" id="IPR014988">
    <property type="entry name" value="Uncharacterised_YqcI/YcgG"/>
</dbReference>
<reference evidence="8 9" key="1">
    <citation type="submission" date="2024-03" db="EMBL/GenBank/DDBJ databases">
        <title>High-quality draft genome sequencing of Tistrella sp. BH-R2-4.</title>
        <authorList>
            <person name="Dong C."/>
        </authorList>
    </citation>
    <scope>NUCLEOTIDE SEQUENCE [LARGE SCALE GENOMIC DNA]</scope>
    <source>
        <strain evidence="8 9">BH-R2-4</strain>
    </source>
</reference>
<dbReference type="InterPro" id="IPR036736">
    <property type="entry name" value="ACP-like_sf"/>
</dbReference>
<dbReference type="CDD" id="cd05931">
    <property type="entry name" value="FAAL"/>
    <property type="match status" value="1"/>
</dbReference>
<dbReference type="InterPro" id="IPR010060">
    <property type="entry name" value="NRPS_synth"/>
</dbReference>
<dbReference type="SMART" id="SM01294">
    <property type="entry name" value="PKS_PP_betabranch"/>
    <property type="match status" value="1"/>
</dbReference>
<evidence type="ECO:0000256" key="5">
    <source>
        <dbReference type="ARBA" id="ARBA00022832"/>
    </source>
</evidence>
<name>A0ABU9YNR6_9PROT</name>
<dbReference type="Gene3D" id="2.30.38.10">
    <property type="entry name" value="Luciferase, Domain 3"/>
    <property type="match status" value="3"/>
</dbReference>
<keyword evidence="6" id="KW-0443">Lipid metabolism</keyword>
<evidence type="ECO:0000256" key="2">
    <source>
        <dbReference type="ARBA" id="ARBA00022450"/>
    </source>
</evidence>
<evidence type="ECO:0000256" key="6">
    <source>
        <dbReference type="ARBA" id="ARBA00023098"/>
    </source>
</evidence>
<dbReference type="InterPro" id="IPR001242">
    <property type="entry name" value="Condensation_dom"/>
</dbReference>
<dbReference type="CDD" id="cd19543">
    <property type="entry name" value="DCL_NRPS"/>
    <property type="match status" value="1"/>
</dbReference>
<dbReference type="InterPro" id="IPR045851">
    <property type="entry name" value="AMP-bd_C_sf"/>
</dbReference>
<organism evidence="8 9">
    <name type="scientific">Tistrella arctica</name>
    <dbReference type="NCBI Taxonomy" id="3133430"/>
    <lineage>
        <taxon>Bacteria</taxon>
        <taxon>Pseudomonadati</taxon>
        <taxon>Pseudomonadota</taxon>
        <taxon>Alphaproteobacteria</taxon>
        <taxon>Geminicoccales</taxon>
        <taxon>Geminicoccaceae</taxon>
        <taxon>Tistrella</taxon>
    </lineage>
</organism>
<dbReference type="InterPro" id="IPR020806">
    <property type="entry name" value="PKS_PP-bd"/>
</dbReference>
<dbReference type="SUPFAM" id="SSF47336">
    <property type="entry name" value="ACP-like"/>
    <property type="match status" value="6"/>
</dbReference>
<dbReference type="PANTHER" id="PTHR45527">
    <property type="entry name" value="NONRIBOSOMAL PEPTIDE SYNTHETASE"/>
    <property type="match status" value="1"/>
</dbReference>
<dbReference type="Gene3D" id="3.30.559.30">
    <property type="entry name" value="Nonribosomal peptide synthetase, condensation domain"/>
    <property type="match status" value="8"/>
</dbReference>
<dbReference type="Pfam" id="PF13193">
    <property type="entry name" value="AMP-binding_C"/>
    <property type="match status" value="4"/>
</dbReference>
<dbReference type="NCBIfam" id="TIGR01733">
    <property type="entry name" value="AA-adenyl-dom"/>
    <property type="match status" value="5"/>
</dbReference>
<dbReference type="InterPro" id="IPR006162">
    <property type="entry name" value="Ppantetheine_attach_site"/>
</dbReference>
<dbReference type="CDD" id="cd19531">
    <property type="entry name" value="LCL_NRPS-like"/>
    <property type="match status" value="2"/>
</dbReference>
<dbReference type="NCBIfam" id="TIGR01720">
    <property type="entry name" value="NRPS-para261"/>
    <property type="match status" value="1"/>
</dbReference>
<dbReference type="CDD" id="cd05930">
    <property type="entry name" value="A_NRPS"/>
    <property type="match status" value="3"/>
</dbReference>
<dbReference type="PROSITE" id="PS00455">
    <property type="entry name" value="AMP_BINDING"/>
    <property type="match status" value="5"/>
</dbReference>
<dbReference type="InterPro" id="IPR042099">
    <property type="entry name" value="ANL_N_sf"/>
</dbReference>
<keyword evidence="5" id="KW-0276">Fatty acid metabolism</keyword>
<comment type="caution">
    <text evidence="8">The sequence shown here is derived from an EMBL/GenBank/DDBJ whole genome shotgun (WGS) entry which is preliminary data.</text>
</comment>
<dbReference type="InterPro" id="IPR000873">
    <property type="entry name" value="AMP-dep_synth/lig_dom"/>
</dbReference>
<dbReference type="Proteomes" id="UP001413721">
    <property type="component" value="Unassembled WGS sequence"/>
</dbReference>
<keyword evidence="4" id="KW-0677">Repeat</keyword>
<sequence length="7577" mass="801227">MNSGQIVPENRRRKVAPWTERLIRGARVGQDPAPSWLMAAYDQFHAKVTDAAYPCFFGTQAERRGEMFYACVEGGDLADLPAAMTRFLNLAAARPSEKNNFALFFEPDPQPLSHGAYRDRFWRVLQHLHDHDPAPSIEALETEPDDAAWEFSYQGEQMFAVGCTPSYRQRDSRNLGPGMVILFQPRSVFIDTITKREIGAEARSQVRKRLLAWDGMEVHPDLGVYGDTENREWKQYFLGDDNAPETDRCPFLVRRDRSFADTMSGVLAGRGRHQPDAPAICFLADGETDERRLSYGGLDARARALAARLRAHADAGDRAMLLLPSGLDYVTAFFACLYAGIIAVPAYPAETGNAQHLARLKAMADDCAPRLLLTDAAHQGLVANLGAVEGATTLIVDQETEADAAFEPVVATPADIAFLQYTSGSTATPKGVMVSHGNLMANQVLIRNLMGFSRHDIMVSWLPLYHDMGLIGGLLSPIFGGIPLILMAPQHFLERPARWLRAISRHGGTVTGGPDFAYQLCLDRITVAQMADIDLGSLRLAYCGAEPIRPETMAGFRDRFLGAGLDPFALYPCYGLAEATLLISGGRPGAGATALSFDAAAFAAGRAVPTDGTADDVAVQIDCGITAGAHAVAIVDPATGRRCPDGMIGEIWFTGPSVATGYWNRPEATVETFHATITDEEGRAATRYLRTGDLGVISQGRLVVCGRLKDLIILRGQNLWPQDVEATVDRLGLVRKGRIAAFAVPTAAGEAIGIAAEVSRPMLRKRGADAILADIRRAIADQHQEPAAVVLLLAPGDLPRTTSGKLRRSACLAGWRDGSLVPVAVHDQGEAAPAGVSAAGTGSDMPTARLQAVWQSVFGRPVGLDEDFFDLGGQSLLAARLLAEAGDALGLILPPAAVFDARSIRAQAAWIADHGDRLARPSLATVDTVVSEGGADTAGAGGAGLALTPGQEGLWFLWRMAPEAATYNVAGAVTFDGTLDAPCMRQALLAVVQRHDALRCRFVEVAGRPRQVIDRDARIDWAKVDADAVADGLRAHLAAVAARPFDLEAGPLLRACLVRIAPDRHVLLLALHHIVTDAWSGDILLRDLLTAYAALAGGAAPAWTAPAGDYAAVIAAACAAADDRRLAEDLAWWTGRLGHEHPDVLLPVDRARRGGRGTAGRQVSRTLPADLVARLASLSHARGATPVMALLAAFNALLHRIGGQPDIRVGVAVAGRGDAARRDLTGFFVDTLVLRTDIAPGLGFDALLRRVRDGLLDAQAHGTVPFARLVSALQPDRDPARTPLVRVMFNHHPVMIGAQLPAGPLTVAGVEINPGIAQFDLSLTVAEAPDGRLILGFDYPTDIFEDATVERLADDLAGVIARIVAAPETALGTLSLTLPAPMTARRPRAAFRPVADRLAEQAAARPHETALVVDGVAIAHDVLARRAAGIAGRLIAGGVAPEEPVGLCVSRGAGMVAALLGVFRAGAAAVPIDAAYPPARIGAMLADAGIRRVMVDGGTASRLPDLPDGPVAIDIDTVDGRTGAGDAVPTAAVIHPDQLAYVIYTSGSTGRPKGVAISHGALAGHVDDYLERFAVSAADRVLQFSTISFDAAFEQLLPVLAVGGVAVLRGPDLWDFDTLNTRLRADRVTLAYLPTGYWRQWLRRLPDDLPDLRLMAVGGEALSGDALAAWRGGPLGSVAFRNSYGPTEATITVTDHVPGDDEAAAAMVAIGRPWPGRPALVLDGAGNPVPLGGYGELCLGGDLLARGYLGRPGLTAERFVPDAFGAPGARLYRSGDLTRPQAGGVIGFLGRIDSQIKLRGFRIEPGEIEAALRSVAGVRDAVVSLVDGAGDARRLVAHVAADADTVTADMLSQALAAGLPDYMLPSAIVVIPALPLLPNGKVDRRALVIPDMASGAGAAPASEIEARLLGIWQAVLGRTDIGIHDSFFDLGGDSILSLQVVARARDAGLKITPRQVFDHPRIDRLAAHVVPLAAVVVQPEIHDRDLPLTPVQRRFLARNPQGPGHWTQAVVLELADGLGADAVSVALDVLTNRHDALRLRFHRDGDGAWHQRLTAAPIRPVLEELMVDDAAMDAAALRLQASIDITSGPLVAAGLFRRAVGPDLLMVAIHHLAVDGVSWRVLIDELGVLLAEARAPAVLPALTTPWSHWTHALADHCAAPAEQAEADWWRRHLAGAGQVFGPARSGMRCALDWQMDGDRLTALLAGLSGRVGVDELVLAAVARALAPLADDGDAAILIDLEGHGREATAVDLLAADLDLSRTIGWFTSRFPVALPLVQDEAGLLAGVRQSLRGLPARGLHHGWLRDLDEMAPPSVSVNYLGRFDQPAGDVVARLTPMVLGRPAGDVQPEHALDINAMIIGGALRVRIDADSAALDATALADFTQRFGVALAALTDSLAATGPLPVPADFPLAALSAADLARIIGRGAPVDDIYPATAMQQGMLYHGQRNTGDGLYVNQLRLTLAAGGLDLDALGAAWTAAIARHGALRSRFDWGDDGICRQVVQGAAALPLVVHDPLAADTVGHDRALHDWMARDAAAGFDPAQAPLMRVAVFPRPDGGHDLVWTCHHAITDGWSTAALLAEIAADHDAARAGTPLDLTPSPSCRDYLVWRDDQPDNRDWWQAELGGEGDPVTLTGTLGRPSRPEPGIYRQITRIDAAGTARLKAAAAAAGVTLNTLVQGAWALTLARFGGGGPVAFGVTMSGRPAGLAGVERMQGLFITSLPVRVAVPGSMAPAAWLRALQDRNTDRQDHQHASLGDIRRWTGLAGDALFDSLLVFENYPVAEGLRETGFGGRITAIDMAERTEYPLTLAVLPGDGLDLRWDWDGARIDRAAIAEMAAALTYLLEALAHQIGRPDNGLPLGAIHLPRSQPQAGMAMPSPSAPFRSVVERIATLASAAPDRPAVSCGAERIDRAGLDDWSNRIGQSLKRHGIGRDQRVGLCVERSIGLVAGVLGVLKAGGAYVPLDPAYPVERLRATVADSGMRVILVDAAGAAALAAMPDDVVVLRLDAPGEESGEGEEAQAFAPIEPIHPDQLAYVIYTSGSTGVPKGVGITHRNLARLLEATAPWYGFGPDDVWPLFHSFAFDVSVWELFGALVHGGRLVVVPYWTARAPEELHALLRAERVTVLNQTPSAFLPLMQADMTASQRLTDIRVIVFAGEKLEPAALAPWLALRGASAPQIINMYGITETTVHVTYREMTAADARALPPRSLIGVPIPDLDLHVLDGDLNPAPRHGVGELFVGGPGLARGYLGRPALTAERFIPDPFGAPGARLYRSGDLARLLADGDLDYIGRSDFQVKIRGFRIELGEINAALLSHPAVREAAALAVHGAAGDGRPGDPPRIVAWVVADAGGDVDAAGLRAHLADRLAPHMLPQAFVMIDRMPLTVNGKLDRAKLPAAKPAEPPIIDAGAVAATETERRLGQIWASVLGAGVAAGSDGVARLGAGDDVFLHGADSLLAMRALARIRAEFGVSLALKLLFDQPVIGDQAAMIDAAAQAVDAPVPRRPAAMADLVPLTAGQEGLWFLWRMDPASAAYNVSGALEIAGSLDIEALRQAVAAVVARHEALRVRFVETDNGVAQRILADAAFDWSVVDLAVVDLAGDDLAGDDAAPRGCLHDAAMRPFALDRGPMLRAMLVRCGETRHVLALGAHHIVSDGATMTVLAEEVAAVYRARVAGEAATLPVPAINWGDWAAWSRAALDGGALDDQIAYWRRTLGTDHPVLRLPQDRTRRQAANPAGGRVTRHLDGVATAALRRVAQGQGATLFMVLLAGLDLLLYRNGGDTEIRVGVPMSGRTRPEAERMAGFFVNTLVMTADLTGSMRLSALIAQIRDRTLAAQANQDVPFAHLASRLGGPGRNPLFQVMFNLQQMDAAALDLGRGMTVTLAETPVETARFDLVLDILESAGGLRVAVDYAADIFDAATAERLADQYLGLIDIITAGDDPQLAAIAIGGPAPAPARRLAFNPVAGRIAARAAIAGDAEAVACEGQRLSHGDIDRLSNHIARALLDRGLAVEERVGLCLTRTARLPAALIGVLKAGGAFVPLDPAYPEDRLRDMIEDAGIGLIVTDAATEAALPDLLAGRQRLRIEVCAADDGRACAPVAMPVHPHHLAYVIYTSGSTGRPKGVAISHDAFSLHMDDFIASYGIGADDVVLQQSTINFDVALHEMLPALIMGGRIVMRGPDLWDLATLSRTLADERVTFSRIPTAYWQQWLRNPPASLPHLRQVTVGGEALPGDALMHWRRTTLRDIRLDNLYGPTETTVASLFHTTSAADEAEAIVPIGRPYPGRTAMVIDADGNIAPTGGYGELCIGGDSLARGYLGRAAQTAERFVPDETGAPGSRLYRTGDLCRARADGTIDFLGRLDAQVKLRGFRIELGEIEAAMRACAGVGDAVAAVTGAGEGRRLAGYVTGDAAPAAVLAALAARLPAHMVPATITVLDALPLMRNGKVDRKALPEPDMTVGGACVAPRGDAEAALLAVWQAVLGRDDFGVTDGFFELGGDSILSLQVVARARGAGWEITPRDLFEHPRIDQLAAVARPAGVIEALTELVDQDLPLTPIQRGFLARNPELPAHWNQAVLLAVADGIGQKAIADALAALVARHDALRLRMVQTQDGQWHQRVAAVETAAPLLVAQEVGADGLQDACTAVQASLDPRHGPVIRGGLFRLPDGSRRLLIAVHHLAVDGVSWRVLAGDLDQMLGGDGALLPPVPVPWSRWAVAQAAHAATAGEAGWWQAALADAAPCFADSDGPAGLRHDWALDAAETRLLTEDLPRRLRIGVDDLLVAALAMAAGGVTGAERVLIDLEGHGRDLEMSDSGLDVSRTVGWFTSRYPVAIAVGGDDMAMVLADTRQRLRAVPDHGIRFGMLPADALAAMPVADIGFNYLGRIDLGVAAGDRFTLADEAPGRSIAEGLRFSDHKLAVDAMISGGRLSVSWRSDGAVADDVALTRLSDRFAAALRALIDHGLHGRPLAVPADFPLAGLDAPALARLDVALDAVEDIYPATALQQGLLFHSAGDDTGLYLNQLHLVLESDADCARLVAAWERAVDRHPILRTGFDWRHGGQAVQVVRRRASLPVSHHHWHAADQAAHDHRLAAWAAGDRAAGIDVTTAPLMRLALFSRPDGGHDLIWTSHHALSDGWSLARFMAEIVADYDATSRGEAPALPPVPPYRDYVAWTQHQPDPEPWWRAQIARVDEPARLGNWITEPADPQGSFTLETPLDAAQTERLRVAAAAANVTVNTLVQGAWALLLARFGARDQVVFGVTVSGRPADLPGADRMLGLFINSLPLWVDLDPARRLDDWLRDLQAMNGALRAVEATPLGAVQRWSGLSGDALFDSLLVFENYPVEAGLRSSGLGAVTRRVAMAERTHYPLTLAAVPGDRLELRWGIDGSRIDRQTAGDIAGDFVDLLDRLPGLMTGTAQKAGQALGGIGLRSAAGAIDGGALPASAAFRPVTGQISAQALRRPAATALVCEGRAIGYATLDAWANRIAQALLDGGTPGDARPEDRGEDRVGLAVTRGPAMVAGLLGIMKAGAMVVPMDPDYPAARLADMLDDAAIRRVVADDASRQRLAAVLDDRLVIDPEAAVDAASGAAPAIDRVMHPAALAYVIHTSGSTGRPKGVGVPHGALALHVDAYADRMGLTDADRVLQLSTVNFDAAFEQLLPVLCRGGTVVLRGPEMWDFATLNTRLANDRVTLAYLPTGYWRQWLRTLPDGLGSGLPDLRLVTVGGEALAGDALAAWRAGPLGHLPFQNTYGPTEATITATGHAPAPADDALAAVPIGRPWPGRHLLVVDTGGNPVPAGAVGELCIGGDALARGYHGRPGLTAERFVPDDSGPVGGRLYRTGDLVRLGRDGVIGFLGRIDAQIKLRGFRIETGEIEAVLRAVDGVRDAVAGLTGPADSRRLVAHVAGDADVETLTAALAARLPEYMRPQTIMVMDALPLLPNGKIDRRTLPEPDALPVAVVAPRTATEQTLLDIWQAVLGRRDFGVTDSFFDLGGDSILSLQLVARAREAGLAVTPRQVFAHPQIAGLAMVVQPLDPVVSHAIAQDFSDLRAVLADLGENFQAIDDVYPATPLQQGLLFHARIGARDGLYVNQLRLTIDGALDPEALQAAWQAAIDRHPVLRTRFEWRHGGDALQVVQRRAALVIGQDDWMAADVVDHDARLAAWCAEDVARGFDLTRAPLMRLNLFRRPDGGQDLVWTMHHVITDGWSTARLLREIATDYAARLAGGAADLPAPAPYRDYVAWLAAQPSPEGWWRAQAARIADPVTLTAALAPADPSAGLPDDGDDDLRVVLDADVSARLAALARRAGVTLNTVVQGAWALLLARLGGGDQVAFGVTVAGRPAGLAGVEAMQGLFINSLPLFVDLPASMSLGGWLRDLQGLNADLRQYEQSPLADVQRWTGRSGDALFDSLVVFENYPVDAGLAATAFGGRLRASETIERTHYPLTLSVAPGETIALGFGYDPARLDAARVAWLARGLGQLLDRMGAGDDPAIGAIALAHDLHPAQAPVVAPFRDVVDRIAAAAAARPDAVAVASEGRMLRYGDLQAVSGAVARRLLAAGLAADDVVGLCVGRGPALVAGFVGILAGGGAVLALDPDLPDTRLQDMLDDAGVRLLVVDEAGRARLAALAADRLLVEIDAAAGDGADTTLPVLPAPRPAQLAYVIYTSGSTGRPKGVGVAHGALAVHVDDYIDRFGLTIDDRVLQLSTLGFDAAVEQILPALTVGARVVMRGADLWSPEQVTRRLRDDGVTLAYLPTGYWRAWQTAVTGPLPALRQVATGGEALPGAALDAWFAGPLASVPFDNTYGPTEAVVTVSGHRVRPDDAMAAAVAIGAIWPGRVARIIDTHGNDVPDGGQGELCLGGPALARGYLGRAGLTAEHFVPDETGAPGARLYRSGDLARRRVDGTIDFLGRMDGQIKLRGFRIEPGEIEAAMRRHAGVDDAVVVLTGAETPRLVGYVTGTADPAAVKAALATQLPAHMVPQAIMAVAALPLTPAGKLDRRALPDPDPAPVAAALPPRDVVEARLLAVWQAVLGRADFGVSDDFFDLGGDSILSLQLVSRARKAGLVLTPRQVFEHPRIQEQAAVAGLAGGVDAADEVTGRDLPLTPIQAGFFERYPEGPSHWNQAVLLAVTDALDDAALAIALAAVVRRHDALRLRFTMGSDQRWSQRVVPAADAEAGDLLIVRAIDEDPATLDAAGDAVQASLDIGHGPVLRAGLFRRAGGDRLLIAIHHLAVDGVSWRVLLGDLEQAYAAAASGREPALTPVGTPWSRWVLAQRRYAEAPALAEELGWWQSQLSGAVAVLPDVRSGESLQHDWLLDETTTARLINDVPRRYRIGVDEVLLASLVRTLGDAHGLAAGTRLLIGLEGHGREDVIDGVDLSRTVGWFTTRFTIAPAVAGPPETLLSGVKACLRAVPQKGLHPGLLRLSDDPAVAAKARALPEAAVGFNYLGRFDEAGSGDMSGSVDKAGAAANRFSFTREAAGRAVASTSGMAHGLELNAMVAGGRLSVSWRHDTGVLDRADVAALAAAFGRHLTALIDHCLTHDPKATPEDFDIDIDQDALDDLLAEIDG</sequence>
<feature type="domain" description="Carrier" evidence="7">
    <location>
        <begin position="1899"/>
        <end position="1973"/>
    </location>
</feature>
<evidence type="ECO:0000313" key="9">
    <source>
        <dbReference type="Proteomes" id="UP001413721"/>
    </source>
</evidence>